<feature type="domain" description="Cyanobacterial aminoacyl-tRNA synthetase CAAD" evidence="4">
    <location>
        <begin position="126"/>
        <end position="201"/>
    </location>
</feature>
<dbReference type="GO" id="GO:0016020">
    <property type="term" value="C:membrane"/>
    <property type="evidence" value="ECO:0007669"/>
    <property type="project" value="UniProtKB-SubCell"/>
</dbReference>
<feature type="transmembrane region" description="Helical" evidence="3">
    <location>
        <begin position="129"/>
        <end position="150"/>
    </location>
</feature>
<keyword evidence="3" id="KW-1133">Transmembrane helix</keyword>
<evidence type="ECO:0000313" key="6">
    <source>
        <dbReference type="Proteomes" id="UP001630127"/>
    </source>
</evidence>
<feature type="compositionally biased region" description="Basic and acidic residues" evidence="2">
    <location>
        <begin position="73"/>
        <end position="102"/>
    </location>
</feature>
<accession>A0ABD3A2W6</accession>
<dbReference type="AlphaFoldDB" id="A0ABD3A2W6"/>
<dbReference type="InterPro" id="IPR025564">
    <property type="entry name" value="CAAD_dom"/>
</dbReference>
<keyword evidence="3" id="KW-0812">Transmembrane</keyword>
<gene>
    <name evidence="5" type="ORF">ACH5RR_013252</name>
</gene>
<organism evidence="5 6">
    <name type="scientific">Cinchona calisaya</name>
    <dbReference type="NCBI Taxonomy" id="153742"/>
    <lineage>
        <taxon>Eukaryota</taxon>
        <taxon>Viridiplantae</taxon>
        <taxon>Streptophyta</taxon>
        <taxon>Embryophyta</taxon>
        <taxon>Tracheophyta</taxon>
        <taxon>Spermatophyta</taxon>
        <taxon>Magnoliopsida</taxon>
        <taxon>eudicotyledons</taxon>
        <taxon>Gunneridae</taxon>
        <taxon>Pentapetalae</taxon>
        <taxon>asterids</taxon>
        <taxon>lamiids</taxon>
        <taxon>Gentianales</taxon>
        <taxon>Rubiaceae</taxon>
        <taxon>Cinchonoideae</taxon>
        <taxon>Cinchoneae</taxon>
        <taxon>Cinchona</taxon>
    </lineage>
</organism>
<dbReference type="InterPro" id="IPR033344">
    <property type="entry name" value="CURT1"/>
</dbReference>
<dbReference type="PANTHER" id="PTHR33222">
    <property type="match status" value="1"/>
</dbReference>
<evidence type="ECO:0000259" key="4">
    <source>
        <dbReference type="Pfam" id="PF14159"/>
    </source>
</evidence>
<keyword evidence="3" id="KW-0472">Membrane</keyword>
<comment type="caution">
    <text evidence="5">The sequence shown here is derived from an EMBL/GenBank/DDBJ whole genome shotgun (WGS) entry which is preliminary data.</text>
</comment>
<evidence type="ECO:0000256" key="2">
    <source>
        <dbReference type="SAM" id="MobiDB-lite"/>
    </source>
</evidence>
<sequence length="205" mass="22905">MEHCATRATSGLPHHSLLTVTPTRFQQFHFKFPASKISVSNFNPSGLRFYTNLSLRSSFSDETSSGASPYSKDGPDRVITLEETRPVDKNEDGEKFPKEVLKEDSSGEDQVQQFEFLEKLDIKFDSNDTYSILVLGGGVLVSLYLATAIVGAIDSIPLVPKLMQVVGLSYTLWFSTRYLLFKKNREELAAKIEVIKEQVLGSDDD</sequence>
<keyword evidence="6" id="KW-1185">Reference proteome</keyword>
<protein>
    <recommendedName>
        <fullName evidence="4">Cyanobacterial aminoacyl-tRNA synthetase CAAD domain-containing protein</fullName>
    </recommendedName>
</protein>
<evidence type="ECO:0000256" key="1">
    <source>
        <dbReference type="ARBA" id="ARBA00004141"/>
    </source>
</evidence>
<feature type="region of interest" description="Disordered" evidence="2">
    <location>
        <begin position="61"/>
        <end position="102"/>
    </location>
</feature>
<feature type="transmembrane region" description="Helical" evidence="3">
    <location>
        <begin position="162"/>
        <end position="181"/>
    </location>
</feature>
<name>A0ABD3A2W6_9GENT</name>
<proteinExistence type="predicted"/>
<comment type="subcellular location">
    <subcellularLocation>
        <location evidence="1">Membrane</location>
        <topology evidence="1">Multi-pass membrane protein</topology>
    </subcellularLocation>
</comment>
<reference evidence="5 6" key="1">
    <citation type="submission" date="2024-11" db="EMBL/GenBank/DDBJ databases">
        <title>A near-complete genome assembly of Cinchona calisaya.</title>
        <authorList>
            <person name="Lian D.C."/>
            <person name="Zhao X.W."/>
            <person name="Wei L."/>
        </authorList>
    </citation>
    <scope>NUCLEOTIDE SEQUENCE [LARGE SCALE GENOMIC DNA]</scope>
    <source>
        <tissue evidence="5">Nenye</tissue>
    </source>
</reference>
<dbReference type="Pfam" id="PF14159">
    <property type="entry name" value="CAAD"/>
    <property type="match status" value="1"/>
</dbReference>
<evidence type="ECO:0000256" key="3">
    <source>
        <dbReference type="SAM" id="Phobius"/>
    </source>
</evidence>
<dbReference type="Proteomes" id="UP001630127">
    <property type="component" value="Unassembled WGS sequence"/>
</dbReference>
<dbReference type="EMBL" id="JBJUIK010000006">
    <property type="protein sequence ID" value="KAL3524880.1"/>
    <property type="molecule type" value="Genomic_DNA"/>
</dbReference>
<evidence type="ECO:0000313" key="5">
    <source>
        <dbReference type="EMBL" id="KAL3524880.1"/>
    </source>
</evidence>
<dbReference type="PANTHER" id="PTHR33222:SF2">
    <property type="entry name" value="PROTEIN CURVATURE THYLAKOID 1D, CHLOROPLASTIC"/>
    <property type="match status" value="1"/>
</dbReference>